<dbReference type="OrthoDB" id="8194606at2759"/>
<organism evidence="1 2">
    <name type="scientific">Eumeta variegata</name>
    <name type="common">Bagworm moth</name>
    <name type="synonym">Eumeta japonica</name>
    <dbReference type="NCBI Taxonomy" id="151549"/>
    <lineage>
        <taxon>Eukaryota</taxon>
        <taxon>Metazoa</taxon>
        <taxon>Ecdysozoa</taxon>
        <taxon>Arthropoda</taxon>
        <taxon>Hexapoda</taxon>
        <taxon>Insecta</taxon>
        <taxon>Pterygota</taxon>
        <taxon>Neoptera</taxon>
        <taxon>Endopterygota</taxon>
        <taxon>Lepidoptera</taxon>
        <taxon>Glossata</taxon>
        <taxon>Ditrysia</taxon>
        <taxon>Tineoidea</taxon>
        <taxon>Psychidae</taxon>
        <taxon>Oiketicinae</taxon>
        <taxon>Eumeta</taxon>
    </lineage>
</organism>
<comment type="caution">
    <text evidence="1">The sequence shown here is derived from an EMBL/GenBank/DDBJ whole genome shotgun (WGS) entry which is preliminary data.</text>
</comment>
<name>A0A4C1SM38_EUMVA</name>
<proteinExistence type="predicted"/>
<protein>
    <submittedName>
        <fullName evidence="1">Uncharacterized protein</fullName>
    </submittedName>
</protein>
<evidence type="ECO:0000313" key="2">
    <source>
        <dbReference type="Proteomes" id="UP000299102"/>
    </source>
</evidence>
<dbReference type="AlphaFoldDB" id="A0A4C1SM38"/>
<dbReference type="EMBL" id="BGZK01003532">
    <property type="protein sequence ID" value="GBP02288.1"/>
    <property type="molecule type" value="Genomic_DNA"/>
</dbReference>
<sequence>MRNSFSNEQYCGPERAVSQSQRTLRQTVAYAFFGLRQQYRLNVRQYASLGDRHAAKELVQLLVVAYRELKMSRDDPGLLLSRAALPANSSTSAARYSITAAR</sequence>
<dbReference type="Proteomes" id="UP000299102">
    <property type="component" value="Unassembled WGS sequence"/>
</dbReference>
<keyword evidence="2" id="KW-1185">Reference proteome</keyword>
<reference evidence="1 2" key="1">
    <citation type="journal article" date="2019" name="Commun. Biol.">
        <title>The bagworm genome reveals a unique fibroin gene that provides high tensile strength.</title>
        <authorList>
            <person name="Kono N."/>
            <person name="Nakamura H."/>
            <person name="Ohtoshi R."/>
            <person name="Tomita M."/>
            <person name="Numata K."/>
            <person name="Arakawa K."/>
        </authorList>
    </citation>
    <scope>NUCLEOTIDE SEQUENCE [LARGE SCALE GENOMIC DNA]</scope>
</reference>
<accession>A0A4C1SM38</accession>
<evidence type="ECO:0000313" key="1">
    <source>
        <dbReference type="EMBL" id="GBP02288.1"/>
    </source>
</evidence>
<gene>
    <name evidence="1" type="ORF">EVAR_85393_1</name>
</gene>